<evidence type="ECO:0000256" key="3">
    <source>
        <dbReference type="ARBA" id="ARBA00023239"/>
    </source>
</evidence>
<protein>
    <recommendedName>
        <fullName evidence="5">3-dehydroquinate dehydratase</fullName>
        <shortName evidence="5">3-dehydroquinase</shortName>
        <ecNumber evidence="5">4.2.1.10</ecNumber>
    </recommendedName>
    <alternativeName>
        <fullName evidence="5">Type I DHQase</fullName>
    </alternativeName>
    <alternativeName>
        <fullName evidence="5">Type I dehydroquinase</fullName>
        <shortName evidence="5">DHQ1</shortName>
    </alternativeName>
</protein>
<dbReference type="HAMAP" id="MF_00214">
    <property type="entry name" value="AroD"/>
    <property type="match status" value="1"/>
</dbReference>
<name>E7G6T9_9FIRM</name>
<feature type="binding site" evidence="5">
    <location>
        <position position="211"/>
    </location>
    <ligand>
        <name>3-dehydroquinate</name>
        <dbReference type="ChEBI" id="CHEBI:32364"/>
    </ligand>
</feature>
<keyword evidence="4 5" id="KW-0704">Schiff base</keyword>
<dbReference type="GO" id="GO:0046279">
    <property type="term" value="P:3,4-dihydroxybenzoate biosynthetic process"/>
    <property type="evidence" value="ECO:0007669"/>
    <property type="project" value="TreeGrafter"/>
</dbReference>
<keyword evidence="3 5" id="KW-0456">Lyase</keyword>
<dbReference type="PANTHER" id="PTHR43699:SF1">
    <property type="entry name" value="3-DEHYDROQUINATE DEHYDRATASE"/>
    <property type="match status" value="1"/>
</dbReference>
<reference evidence="6 7" key="1">
    <citation type="submission" date="2010-12" db="EMBL/GenBank/DDBJ databases">
        <title>The Genome Sequence of Coprobacillus sp. strain 29_1.</title>
        <authorList>
            <consortium name="The Broad Institute Genome Sequencing Platform"/>
            <person name="Earl A."/>
            <person name="Ward D."/>
            <person name="Feldgarden M."/>
            <person name="Gevers D."/>
            <person name="Daigneault M."/>
            <person name="Sibley C.D."/>
            <person name="White A."/>
            <person name="Strauss J."/>
            <person name="Allen-Vercoe E."/>
            <person name="Young S.K."/>
            <person name="Zeng Q."/>
            <person name="Gargeya S."/>
            <person name="Fitzgerald M."/>
            <person name="Haas B."/>
            <person name="Abouelleil A."/>
            <person name="Alvarado L."/>
            <person name="Arachchi H.M."/>
            <person name="Berlin A."/>
            <person name="Brown A."/>
            <person name="Chapman S.B."/>
            <person name="Chen Z."/>
            <person name="Dunbar C."/>
            <person name="Freedman E."/>
            <person name="Gearin G."/>
            <person name="Gellesch M."/>
            <person name="Goldberg J."/>
            <person name="Griggs A."/>
            <person name="Gujja S."/>
            <person name="Heilman E."/>
            <person name="Heiman D."/>
            <person name="Howarth C."/>
            <person name="Larson L."/>
            <person name="Lui A."/>
            <person name="MacDonald P.J.P."/>
            <person name="Mehta T."/>
            <person name="Montmayeur A."/>
            <person name="Murphy C."/>
            <person name="Neiman D."/>
            <person name="Pearson M."/>
            <person name="Priest M."/>
            <person name="Roberts A."/>
            <person name="Saif S."/>
            <person name="Shea T."/>
            <person name="Shenoy N."/>
            <person name="Sisk P."/>
            <person name="Stolte C."/>
            <person name="Sykes S."/>
            <person name="White J."/>
            <person name="Yandava C."/>
            <person name="Nusbaum C."/>
            <person name="Birren B."/>
        </authorList>
    </citation>
    <scope>NUCLEOTIDE SEQUENCE [LARGE SCALE GENOMIC DNA]</scope>
    <source>
        <strain evidence="6 7">29_1</strain>
    </source>
</reference>
<dbReference type="RefSeq" id="WP_008787598.1">
    <property type="nucleotide sequence ID" value="NZ_AKCB01000001.1"/>
</dbReference>
<comment type="similarity">
    <text evidence="5">Belongs to the type-I 3-dehydroquinase family.</text>
</comment>
<dbReference type="FunFam" id="3.20.20.70:FF:000047">
    <property type="entry name" value="3-dehydroquinate dehydratase"/>
    <property type="match status" value="1"/>
</dbReference>
<comment type="pathway">
    <text evidence="5">Metabolic intermediate biosynthesis; chorismate biosynthesis; chorismate from D-erythrose 4-phosphate and phosphoenolpyruvate: step 3/7.</text>
</comment>
<comment type="catalytic activity">
    <reaction evidence="1 5">
        <text>3-dehydroquinate = 3-dehydroshikimate + H2O</text>
        <dbReference type="Rhea" id="RHEA:21096"/>
        <dbReference type="ChEBI" id="CHEBI:15377"/>
        <dbReference type="ChEBI" id="CHEBI:16630"/>
        <dbReference type="ChEBI" id="CHEBI:32364"/>
        <dbReference type="EC" id="4.2.1.10"/>
    </reaction>
</comment>
<dbReference type="Proteomes" id="UP000003157">
    <property type="component" value="Unassembled WGS sequence"/>
</dbReference>
<feature type="binding site" evidence="5">
    <location>
        <position position="81"/>
    </location>
    <ligand>
        <name>3-dehydroquinate</name>
        <dbReference type="ChEBI" id="CHEBI:32364"/>
    </ligand>
</feature>
<dbReference type="HOGENOM" id="CLU_064444_0_0_9"/>
<dbReference type="InterPro" id="IPR001381">
    <property type="entry name" value="DHquinase_I"/>
</dbReference>
<comment type="caution">
    <text evidence="5">Lacks conserved residue(s) required for the propagation of feature annotation.</text>
</comment>
<feature type="binding site" evidence="5">
    <location>
        <position position="234"/>
    </location>
    <ligand>
        <name>3-dehydroquinate</name>
        <dbReference type="ChEBI" id="CHEBI:32364"/>
    </ligand>
</feature>
<dbReference type="eggNOG" id="COG0710">
    <property type="taxonomic scope" value="Bacteria"/>
</dbReference>
<evidence type="ECO:0000256" key="1">
    <source>
        <dbReference type="ARBA" id="ARBA00001864"/>
    </source>
</evidence>
<feature type="binding site" evidence="5">
    <location>
        <position position="230"/>
    </location>
    <ligand>
        <name>3-dehydroquinate</name>
        <dbReference type="ChEBI" id="CHEBI:32364"/>
    </ligand>
</feature>
<dbReference type="EC" id="4.2.1.10" evidence="5"/>
<dbReference type="AlphaFoldDB" id="E7G6T9"/>
<dbReference type="NCBIfam" id="TIGR01093">
    <property type="entry name" value="aroD"/>
    <property type="match status" value="1"/>
</dbReference>
<proteinExistence type="inferred from homology"/>
<feature type="binding site" evidence="5">
    <location>
        <begin position="46"/>
        <end position="48"/>
    </location>
    <ligand>
        <name>3-dehydroquinate</name>
        <dbReference type="ChEBI" id="CHEBI:32364"/>
    </ligand>
</feature>
<accession>E7G6T9</accession>
<dbReference type="GeneID" id="78229115"/>
<evidence type="ECO:0000256" key="4">
    <source>
        <dbReference type="ARBA" id="ARBA00023270"/>
    </source>
</evidence>
<dbReference type="InterPro" id="IPR018508">
    <property type="entry name" value="3-dehydroquinate_DH_AS"/>
</dbReference>
<dbReference type="GO" id="GO:0009073">
    <property type="term" value="P:aromatic amino acid family biosynthetic process"/>
    <property type="evidence" value="ECO:0007669"/>
    <property type="project" value="UniProtKB-KW"/>
</dbReference>
<sequence length="250" mass="28121">MKVCTVRGIHIGEGKPKVCLPIVGKNEKEIIQQFQSFQGLPYDVIELRIDFYQEIRNSSSLKSVLQKLRSMTDLPILLTYRSSREGGQMQLSDEEYQTFVKQACESQCIDLIDIELMSGNTLVFQLVEIAHQNDIKVVMSNHDFDKTPCFSDMMNRLEQMEILGADICKLAVMPITYKDVITLLNMTLEMSHKLERPIVTMAMGKIGVISRITGELTGSSMTFASAGKISAPGQMNVIDMQVLLEAIHHD</sequence>
<dbReference type="PANTHER" id="PTHR43699">
    <property type="entry name" value="3-DEHYDROQUINATE DEHYDRATASE"/>
    <property type="match status" value="1"/>
</dbReference>
<dbReference type="InterPro" id="IPR013785">
    <property type="entry name" value="Aldolase_TIM"/>
</dbReference>
<dbReference type="GO" id="GO:0003855">
    <property type="term" value="F:3-dehydroquinate dehydratase activity"/>
    <property type="evidence" value="ECO:0007669"/>
    <property type="project" value="UniProtKB-UniRule"/>
</dbReference>
<comment type="subunit">
    <text evidence="5">Homodimer.</text>
</comment>
<gene>
    <name evidence="5" type="primary">aroD</name>
    <name evidence="6" type="ORF">HMPREF9488_00477</name>
</gene>
<organism evidence="6 7">
    <name type="scientific">Coprobacillus cateniformis</name>
    <dbReference type="NCBI Taxonomy" id="100884"/>
    <lineage>
        <taxon>Bacteria</taxon>
        <taxon>Bacillati</taxon>
        <taxon>Bacillota</taxon>
        <taxon>Erysipelotrichia</taxon>
        <taxon>Erysipelotrichales</taxon>
        <taxon>Coprobacillaceae</taxon>
        <taxon>Coprobacillus</taxon>
    </lineage>
</organism>
<dbReference type="UniPathway" id="UPA00053">
    <property type="reaction ID" value="UER00086"/>
</dbReference>
<comment type="function">
    <text evidence="5">Involved in the third step of the chorismate pathway, which leads to the biosynthesis of aromatic amino acids. Catalyzes the cis-dehydration of 3-dehydroquinate (DHQ) and introduces the first double bond of the aromatic ring to yield 3-dehydroshikimate.</text>
</comment>
<dbReference type="InterPro" id="IPR050146">
    <property type="entry name" value="Type-I_3-dehydroquinase"/>
</dbReference>
<evidence type="ECO:0000313" key="7">
    <source>
        <dbReference type="Proteomes" id="UP000003157"/>
    </source>
</evidence>
<dbReference type="Pfam" id="PF01487">
    <property type="entry name" value="DHquinase_I"/>
    <property type="match status" value="1"/>
</dbReference>
<dbReference type="GO" id="GO:0008652">
    <property type="term" value="P:amino acid biosynthetic process"/>
    <property type="evidence" value="ECO:0007669"/>
    <property type="project" value="UniProtKB-KW"/>
</dbReference>
<dbReference type="GO" id="GO:0009423">
    <property type="term" value="P:chorismate biosynthetic process"/>
    <property type="evidence" value="ECO:0007669"/>
    <property type="project" value="UniProtKB-UniRule"/>
</dbReference>
<dbReference type="EMBL" id="ADKX01000007">
    <property type="protein sequence ID" value="EFW06245.1"/>
    <property type="molecule type" value="Genomic_DNA"/>
</dbReference>
<keyword evidence="2 5" id="KW-0057">Aromatic amino acid biosynthesis</keyword>
<evidence type="ECO:0000313" key="6">
    <source>
        <dbReference type="EMBL" id="EFW06245.1"/>
    </source>
</evidence>
<dbReference type="OrthoDB" id="9813659at2"/>
<feature type="active site" description="Schiff-base intermediate with substrate" evidence="5">
    <location>
        <position position="169"/>
    </location>
</feature>
<feature type="active site" description="Proton donor/acceptor" evidence="5">
    <location>
        <position position="142"/>
    </location>
</feature>
<comment type="caution">
    <text evidence="6">The sequence shown here is derived from an EMBL/GenBank/DDBJ whole genome shotgun (WGS) entry which is preliminary data.</text>
</comment>
<dbReference type="STRING" id="100884.GCA_000269565_01235"/>
<keyword evidence="5" id="KW-0028">Amino-acid biosynthesis</keyword>
<dbReference type="PROSITE" id="PS01028">
    <property type="entry name" value="DEHYDROQUINASE_I"/>
    <property type="match status" value="1"/>
</dbReference>
<dbReference type="CDD" id="cd00502">
    <property type="entry name" value="DHQase_I"/>
    <property type="match status" value="1"/>
</dbReference>
<evidence type="ECO:0000256" key="5">
    <source>
        <dbReference type="HAMAP-Rule" id="MF_00214"/>
    </source>
</evidence>
<dbReference type="Gene3D" id="3.20.20.70">
    <property type="entry name" value="Aldolase class I"/>
    <property type="match status" value="1"/>
</dbReference>
<evidence type="ECO:0000256" key="2">
    <source>
        <dbReference type="ARBA" id="ARBA00023141"/>
    </source>
</evidence>
<keyword evidence="7" id="KW-1185">Reference proteome</keyword>
<dbReference type="SUPFAM" id="SSF51569">
    <property type="entry name" value="Aldolase"/>
    <property type="match status" value="1"/>
</dbReference>